<evidence type="ECO:0000313" key="1">
    <source>
        <dbReference type="EMBL" id="GAA0541602.1"/>
    </source>
</evidence>
<reference evidence="1" key="1">
    <citation type="journal article" date="2014" name="Int. J. Syst. Evol. Microbiol.">
        <title>Complete genome sequence of Corynebacterium casei LMG S-19264T (=DSM 44701T), isolated from a smear-ripened cheese.</title>
        <authorList>
            <consortium name="US DOE Joint Genome Institute (JGI-PGF)"/>
            <person name="Walter F."/>
            <person name="Albersmeier A."/>
            <person name="Kalinowski J."/>
            <person name="Ruckert C."/>
        </authorList>
    </citation>
    <scope>NUCLEOTIDE SEQUENCE</scope>
    <source>
        <strain evidence="1">JCM 14265</strain>
    </source>
</reference>
<name>A0AAV3SRA0_9EURY</name>
<dbReference type="Proteomes" id="UP001501425">
    <property type="component" value="Unassembled WGS sequence"/>
</dbReference>
<reference evidence="1" key="2">
    <citation type="submission" date="2023-12" db="EMBL/GenBank/DDBJ databases">
        <authorList>
            <person name="Sun Q."/>
            <person name="Inoue M."/>
        </authorList>
    </citation>
    <scope>NUCLEOTIDE SEQUENCE</scope>
    <source>
        <strain evidence="1">JCM 14265</strain>
    </source>
</reference>
<evidence type="ECO:0000313" key="2">
    <source>
        <dbReference type="Proteomes" id="UP001501425"/>
    </source>
</evidence>
<dbReference type="EMBL" id="BAAADQ010000006">
    <property type="protein sequence ID" value="GAA0541602.1"/>
    <property type="molecule type" value="Genomic_DNA"/>
</dbReference>
<accession>A0AAV3SRA0</accession>
<proteinExistence type="predicted"/>
<dbReference type="AlphaFoldDB" id="A0AAV3SRA0"/>
<comment type="caution">
    <text evidence="1">The sequence shown here is derived from an EMBL/GenBank/DDBJ whole genome shotgun (WGS) entry which is preliminary data.</text>
</comment>
<organism evidence="1 2">
    <name type="scientific">Halorubrum ejinorense</name>
    <dbReference type="NCBI Taxonomy" id="425309"/>
    <lineage>
        <taxon>Archaea</taxon>
        <taxon>Methanobacteriati</taxon>
        <taxon>Methanobacteriota</taxon>
        <taxon>Stenosarchaea group</taxon>
        <taxon>Halobacteria</taxon>
        <taxon>Halobacteriales</taxon>
        <taxon>Haloferacaceae</taxon>
        <taxon>Halorubrum</taxon>
    </lineage>
</organism>
<sequence length="79" mass="8894">MNTIPTITEIAEKEIDMKLIYSTTKKKPTRADKIEYGTTIEATTTLLDISHSKIRYPNVSITRGAINKKAISYADTEFV</sequence>
<gene>
    <name evidence="1" type="ORF">GCM10008994_15870</name>
</gene>
<protein>
    <submittedName>
        <fullName evidence="1">Uncharacterized protein</fullName>
    </submittedName>
</protein>